<reference evidence="8 9" key="1">
    <citation type="submission" date="2018-01" db="EMBL/GenBank/DDBJ databases">
        <title>Lactobacillus phages that infect wine-derived L. plantarum strains.</title>
        <authorList>
            <person name="Kyrkou I."/>
            <person name="Hestbjerg Hansen L."/>
        </authorList>
    </citation>
    <scope>NUCLEOTIDE SEQUENCE [LARGE SCALE GENOMIC DNA]</scope>
</reference>
<evidence type="ECO:0000256" key="3">
    <source>
        <dbReference type="ARBA" id="ARBA00022691"/>
    </source>
</evidence>
<protein>
    <submittedName>
        <fullName evidence="8">DNA-cytosine methyltransferase</fullName>
        <ecNumber evidence="8">2.1.1.37</ecNumber>
    </submittedName>
</protein>
<dbReference type="GO" id="GO:0003886">
    <property type="term" value="F:DNA (cytosine-5-)-methyltransferase activity"/>
    <property type="evidence" value="ECO:0007669"/>
    <property type="project" value="UniProtKB-EC"/>
</dbReference>
<dbReference type="InterPro" id="IPR030934">
    <property type="entry name" value="Intein_C"/>
</dbReference>
<dbReference type="InterPro" id="IPR004042">
    <property type="entry name" value="Intein_endonuc_central"/>
</dbReference>
<dbReference type="InterPro" id="IPR027434">
    <property type="entry name" value="Homing_endonucl"/>
</dbReference>
<dbReference type="InterPro" id="IPR036844">
    <property type="entry name" value="Hint_dom_sf"/>
</dbReference>
<dbReference type="InterPro" id="IPR001525">
    <property type="entry name" value="C5_MeTfrase"/>
</dbReference>
<dbReference type="InterPro" id="IPR050750">
    <property type="entry name" value="C5-MTase"/>
</dbReference>
<evidence type="ECO:0000313" key="9">
    <source>
        <dbReference type="Proteomes" id="UP000240437"/>
    </source>
</evidence>
<dbReference type="SMART" id="SM00306">
    <property type="entry name" value="HintN"/>
    <property type="match status" value="1"/>
</dbReference>
<dbReference type="InterPro" id="IPR006142">
    <property type="entry name" value="INTEIN"/>
</dbReference>
<dbReference type="InterPro" id="IPR029063">
    <property type="entry name" value="SAM-dependent_MTases_sf"/>
</dbReference>
<keyword evidence="1 6" id="KW-0489">Methyltransferase</keyword>
<organism evidence="8 9">
    <name type="scientific">Lactobacillus phage Nyseid</name>
    <dbReference type="NCBI Taxonomy" id="2079432"/>
    <lineage>
        <taxon>Viruses</taxon>
        <taxon>Duplodnaviria</taxon>
        <taxon>Heunggongvirae</taxon>
        <taxon>Uroviricota</taxon>
        <taxon>Caudoviricetes</taxon>
        <taxon>Tybeckvirinae</taxon>
        <taxon>Lenusvirus</taxon>
        <taxon>Lenusvirus nyseid</taxon>
    </lineage>
</organism>
<dbReference type="Gene3D" id="3.90.120.10">
    <property type="entry name" value="DNA Methylase, subunit A, domain 2"/>
    <property type="match status" value="1"/>
</dbReference>
<comment type="similarity">
    <text evidence="6">Belongs to the class I-like SAM-binding methyltransferase superfamily. C5-methyltransferase family.</text>
</comment>
<keyword evidence="3 6" id="KW-0949">S-adenosyl-L-methionine</keyword>
<dbReference type="Gene3D" id="3.40.50.150">
    <property type="entry name" value="Vaccinia Virus protein VP39"/>
    <property type="match status" value="2"/>
</dbReference>
<dbReference type="EC" id="2.1.1.37" evidence="8"/>
<name>A0A2K9VC86_9CAUD</name>
<dbReference type="PROSITE" id="PS50819">
    <property type="entry name" value="INTEIN_ENDONUCLEASE"/>
    <property type="match status" value="1"/>
</dbReference>
<keyword evidence="9" id="KW-1185">Reference proteome</keyword>
<feature type="domain" description="DOD-type homing endonuclease" evidence="7">
    <location>
        <begin position="183"/>
        <end position="305"/>
    </location>
</feature>
<dbReference type="InterPro" id="IPR003587">
    <property type="entry name" value="Hint_dom_N"/>
</dbReference>
<dbReference type="SUPFAM" id="SSF53335">
    <property type="entry name" value="S-adenosyl-L-methionine-dependent methyltransferases"/>
    <property type="match status" value="2"/>
</dbReference>
<dbReference type="Pfam" id="PF00145">
    <property type="entry name" value="DNA_methylase"/>
    <property type="match status" value="2"/>
</dbReference>
<dbReference type="SUPFAM" id="SSF51294">
    <property type="entry name" value="Hedgehog/intein (Hint) domain"/>
    <property type="match status" value="1"/>
</dbReference>
<dbReference type="GO" id="GO:0032259">
    <property type="term" value="P:methylation"/>
    <property type="evidence" value="ECO:0007669"/>
    <property type="project" value="UniProtKB-KW"/>
</dbReference>
<dbReference type="KEGG" id="vg:54988742"/>
<evidence type="ECO:0000313" key="8">
    <source>
        <dbReference type="EMBL" id="AUV59832.1"/>
    </source>
</evidence>
<keyword evidence="2 6" id="KW-0808">Transferase</keyword>
<proteinExistence type="inferred from homology"/>
<dbReference type="PROSITE" id="PS00095">
    <property type="entry name" value="C5_MTASE_2"/>
    <property type="match status" value="1"/>
</dbReference>
<evidence type="ECO:0000256" key="6">
    <source>
        <dbReference type="PROSITE-ProRule" id="PRU01016"/>
    </source>
</evidence>
<keyword evidence="4" id="KW-0068">Autocatalytic cleavage</keyword>
<sequence length="706" mass="80038">MRFLDLFAGVGGIRLGMEQAGHKCVGWVEWDKFARKSYIAVHNPTNEYTEKDINDIKVSDLPVADCWCFGFPCSPAGTKVKTIDGYKNIEDIKKGDLVLTHQGRYQKVIRPMSKIAVAINKINAKGVFDLQLTDNHPLYVYNINTKEFEWVKASKLNKDIHYLTLNINRQEDRINLSNDDIWLLGRYVSDGYKSKNASSYTQFAVRNSKENEFVGHLGEHDYSIYHSDRTAPEYVIKDQIFSNLAGEFGDGAKNKRLAEWIVNAPINQIKTFIDGYLSGDGYISNVRTMWSTVSEELALGLQSLFIKAFHKVPAIYVRHDRRSVTFNDTYNSQIHKKDVGTFVVGNYMCTKIKNIERTERPVEVFNMEVENDNSYTLENIIVHNCQDISVAGKQGGFTNGKRSSLFFKVTGLIRELKEEDKPSYLFIENVKNLLSINKGWDFAKLQIELDEIGYDVEWDVLDSAEVVPQHRERIFIIGHLRGRGTRKVFPISRQGRKTSNEIKEITKVNKNRHSSEGNSVLDTNGLGQTISATSFKHVMKIAINQVGNISNSKSYNGNPQVGRVYGTDGIAPTLSTMQGGGQEPKIAVAKKRFGRLGIQAVETFNYKRPKYGDTIDPYNKRIRTDGNTNTITTRPEGLKTAILPVTQDMRIRKLIPLECWRLQGFPDWAFERAKQAGLSDSQLYKQAGNSVTVPVIKAIAKNMEMY</sequence>
<dbReference type="GeneID" id="54988742"/>
<accession>A0A2K9VC86</accession>
<evidence type="ECO:0000256" key="5">
    <source>
        <dbReference type="ARBA" id="ARBA00023000"/>
    </source>
</evidence>
<dbReference type="NCBIfam" id="TIGR00675">
    <property type="entry name" value="dcm"/>
    <property type="match status" value="1"/>
</dbReference>
<dbReference type="SUPFAM" id="SSF55608">
    <property type="entry name" value="Homing endonucleases"/>
    <property type="match status" value="1"/>
</dbReference>
<evidence type="ECO:0000256" key="1">
    <source>
        <dbReference type="ARBA" id="ARBA00022603"/>
    </source>
</evidence>
<dbReference type="PANTHER" id="PTHR46098">
    <property type="entry name" value="TRNA (CYTOSINE(38)-C(5))-METHYLTRANSFERASE"/>
    <property type="match status" value="1"/>
</dbReference>
<feature type="active site" evidence="6">
    <location>
        <position position="385"/>
    </location>
</feature>
<dbReference type="Gene3D" id="3.10.28.10">
    <property type="entry name" value="Homing endonucleases"/>
    <property type="match status" value="1"/>
</dbReference>
<evidence type="ECO:0000259" key="7">
    <source>
        <dbReference type="PROSITE" id="PS50819"/>
    </source>
</evidence>
<evidence type="ECO:0000256" key="2">
    <source>
        <dbReference type="ARBA" id="ARBA00022679"/>
    </source>
</evidence>
<dbReference type="Proteomes" id="UP000240437">
    <property type="component" value="Segment"/>
</dbReference>
<dbReference type="InterPro" id="IPR031303">
    <property type="entry name" value="C5_meth_CS"/>
</dbReference>
<dbReference type="PRINTS" id="PR00379">
    <property type="entry name" value="INTEIN"/>
</dbReference>
<dbReference type="PROSITE" id="PS51679">
    <property type="entry name" value="SAM_MT_C5"/>
    <property type="match status" value="1"/>
</dbReference>
<dbReference type="RefSeq" id="YP_009798292.1">
    <property type="nucleotide sequence ID" value="NC_047925.1"/>
</dbReference>
<dbReference type="GO" id="GO:0016539">
    <property type="term" value="P:intein-mediated protein splicing"/>
    <property type="evidence" value="ECO:0007669"/>
    <property type="project" value="InterPro"/>
</dbReference>
<dbReference type="PANTHER" id="PTHR46098:SF1">
    <property type="entry name" value="TRNA (CYTOSINE(38)-C(5))-METHYLTRANSFERASE"/>
    <property type="match status" value="1"/>
</dbReference>
<dbReference type="PROSITE" id="PS50818">
    <property type="entry name" value="INTEIN_C_TER"/>
    <property type="match status" value="1"/>
</dbReference>
<dbReference type="CDD" id="cd00081">
    <property type="entry name" value="Hint"/>
    <property type="match status" value="1"/>
</dbReference>
<evidence type="ECO:0000256" key="4">
    <source>
        <dbReference type="ARBA" id="ARBA00022813"/>
    </source>
</evidence>
<dbReference type="EMBL" id="MG765276">
    <property type="protein sequence ID" value="AUV59832.1"/>
    <property type="molecule type" value="Genomic_DNA"/>
</dbReference>
<keyword evidence="5" id="KW-0651">Protein splicing</keyword>
<dbReference type="GO" id="GO:0004519">
    <property type="term" value="F:endonuclease activity"/>
    <property type="evidence" value="ECO:0007669"/>
    <property type="project" value="InterPro"/>
</dbReference>